<feature type="active site" description="Proton donor/acceptor" evidence="3">
    <location>
        <position position="86"/>
    </location>
</feature>
<name>A0A6H9Z1A8_9ACTN</name>
<dbReference type="Proteomes" id="UP000468735">
    <property type="component" value="Unassembled WGS sequence"/>
</dbReference>
<dbReference type="Pfam" id="PF01154">
    <property type="entry name" value="HMG_CoA_synt_N"/>
    <property type="match status" value="1"/>
</dbReference>
<feature type="binding site" evidence="4">
    <location>
        <position position="299"/>
    </location>
    <ligand>
        <name>(3S)-3-hydroxy-3-methylglutaryl-CoA</name>
        <dbReference type="ChEBI" id="CHEBI:43074"/>
    </ligand>
</feature>
<dbReference type="InterPro" id="IPR013746">
    <property type="entry name" value="HMG_CoA_synt_C_dom"/>
</dbReference>
<dbReference type="SUPFAM" id="SSF53901">
    <property type="entry name" value="Thiolase-like"/>
    <property type="match status" value="2"/>
</dbReference>
<keyword evidence="9" id="KW-1185">Reference proteome</keyword>
<dbReference type="RefSeq" id="WP_151562823.1">
    <property type="nucleotide sequence ID" value="NZ_WBMT01000010.1"/>
</dbReference>
<evidence type="ECO:0000313" key="8">
    <source>
        <dbReference type="EMBL" id="KAB2346915.1"/>
    </source>
</evidence>
<evidence type="ECO:0000256" key="4">
    <source>
        <dbReference type="PIRSR" id="PIRSR611554-2"/>
    </source>
</evidence>
<feature type="domain" description="Hydroxymethylglutaryl-coenzyme A synthase C-terminal" evidence="7">
    <location>
        <begin position="284"/>
        <end position="344"/>
    </location>
</feature>
<dbReference type="InterPro" id="IPR011554">
    <property type="entry name" value="HMG_CoA_synthase_prok"/>
</dbReference>
<feature type="region of interest" description="Disordered" evidence="5">
    <location>
        <begin position="257"/>
        <end position="276"/>
    </location>
</feature>
<protein>
    <submittedName>
        <fullName evidence="8">Hydroxymethylglutaryl-CoA synthase</fullName>
        <ecNumber evidence="8">2.3.3.10</ecNumber>
    </submittedName>
</protein>
<dbReference type="GO" id="GO:0006084">
    <property type="term" value="P:acetyl-CoA metabolic process"/>
    <property type="evidence" value="ECO:0007669"/>
    <property type="project" value="InterPro"/>
</dbReference>
<evidence type="ECO:0000313" key="9">
    <source>
        <dbReference type="Proteomes" id="UP000468735"/>
    </source>
</evidence>
<feature type="binding site" evidence="4">
    <location>
        <position position="150"/>
    </location>
    <ligand>
        <name>(3S)-3-hydroxy-3-methylglutaryl-CoA</name>
        <dbReference type="ChEBI" id="CHEBI:43074"/>
    </ligand>
</feature>
<dbReference type="NCBIfam" id="TIGR01835">
    <property type="entry name" value="HMG-CoA-S_prok"/>
    <property type="match status" value="1"/>
</dbReference>
<dbReference type="InterPro" id="IPR016039">
    <property type="entry name" value="Thiolase-like"/>
</dbReference>
<dbReference type="Pfam" id="PF08540">
    <property type="entry name" value="HMG_CoA_synt_C"/>
    <property type="match status" value="2"/>
</dbReference>
<organism evidence="8 9">
    <name type="scientific">Actinomadura rudentiformis</name>
    <dbReference type="NCBI Taxonomy" id="359158"/>
    <lineage>
        <taxon>Bacteria</taxon>
        <taxon>Bacillati</taxon>
        <taxon>Actinomycetota</taxon>
        <taxon>Actinomycetes</taxon>
        <taxon>Streptosporangiales</taxon>
        <taxon>Thermomonosporaceae</taxon>
        <taxon>Actinomadura</taxon>
    </lineage>
</organism>
<sequence length="411" mass="44555">MTPNTTERPIGIDDLSFSTTHYRLDQDVLASRLGVDAAKLHTGLGQDAFSVPATDEDIVTMAATAAQPIIARHGPERIRTILFATETGVDQSKAAGLYVHGLLGLPATCRVVELKQACYSATAALQFATALIARDPGQQVLVLASDIAKYQLGSEGEPTQGAAAAAMLVTADPAVLRIDPCSGVYSEDISDFWRPNYRTEAVVDGKLSIDAYKRATREAFADYQRRGGRYLDQFAAFCYHQPFTKMAYKAHRHLLEHAGTPGPDGDSRTTTDASDSATDAADLDAALAATTHYNRAIGNSYTASAYLALASLLDHRKDLADQPIAVISYGSGAVAEFFGGTVVPGYRDHLRTTANAHAIARRQPIDYQHYQRLHHESDLTDDADRKIEQQTTAPYRLAAIADHQRIYEATI</sequence>
<dbReference type="OrthoDB" id="9769523at2"/>
<feature type="binding site" evidence="4">
    <location>
        <position position="249"/>
    </location>
    <ligand>
        <name>(3S)-3-hydroxy-3-methylglutaryl-CoA</name>
        <dbReference type="ChEBI" id="CHEBI:43074"/>
    </ligand>
</feature>
<feature type="domain" description="Hydroxymethylglutaryl-coenzyme A synthase N-terminal" evidence="6">
    <location>
        <begin position="10"/>
        <end position="172"/>
    </location>
</feature>
<reference evidence="8 9" key="1">
    <citation type="submission" date="2019-09" db="EMBL/GenBank/DDBJ databases">
        <title>Actinomadura physcomitrii sp. nov., a novel actinomycete isolated from moss [Physcomitrium sphaericum (Ludw) Fuernr].</title>
        <authorList>
            <person name="Zhuang X."/>
            <person name="Liu C."/>
        </authorList>
    </citation>
    <scope>NUCLEOTIDE SEQUENCE [LARGE SCALE GENOMIC DNA]</scope>
    <source>
        <strain evidence="8 9">HMC1</strain>
    </source>
</reference>
<dbReference type="GO" id="GO:0004421">
    <property type="term" value="F:hydroxymethylglutaryl-CoA synthase activity"/>
    <property type="evidence" value="ECO:0007669"/>
    <property type="project" value="UniProtKB-EC"/>
</dbReference>
<gene>
    <name evidence="8" type="ORF">F8566_22230</name>
</gene>
<proteinExistence type="inferred from homology"/>
<dbReference type="PANTHER" id="PTHR43323">
    <property type="entry name" value="3-HYDROXY-3-METHYLGLUTARYL COENZYME A SYNTHASE"/>
    <property type="match status" value="1"/>
</dbReference>
<feature type="binding site" evidence="4">
    <location>
        <position position="36"/>
    </location>
    <ligand>
        <name>(3S)-3-hydroxy-3-methylglutaryl-CoA</name>
        <dbReference type="ChEBI" id="CHEBI:43074"/>
    </ligand>
</feature>
<feature type="active site" description="Proton donor/acceptor" evidence="3">
    <location>
        <position position="240"/>
    </location>
</feature>
<evidence type="ECO:0000256" key="5">
    <source>
        <dbReference type="SAM" id="MobiDB-lite"/>
    </source>
</evidence>
<accession>A0A6H9Z1A8</accession>
<feature type="domain" description="Hydroxymethylglutaryl-coenzyme A synthase C-terminal" evidence="7">
    <location>
        <begin position="182"/>
        <end position="255"/>
    </location>
</feature>
<dbReference type="EMBL" id="WBMT01000010">
    <property type="protein sequence ID" value="KAB2346915.1"/>
    <property type="molecule type" value="Genomic_DNA"/>
</dbReference>
<comment type="similarity">
    <text evidence="1">Belongs to the thiolase-like superfamily. HMG-CoA synthase family.</text>
</comment>
<dbReference type="EC" id="2.3.3.10" evidence="8"/>
<dbReference type="InterPro" id="IPR013528">
    <property type="entry name" value="HMG_CoA_synth_N"/>
</dbReference>
<evidence type="ECO:0000256" key="3">
    <source>
        <dbReference type="PIRSR" id="PIRSR611554-1"/>
    </source>
</evidence>
<keyword evidence="2 8" id="KW-0808">Transferase</keyword>
<dbReference type="Gene3D" id="3.40.47.10">
    <property type="match status" value="2"/>
</dbReference>
<keyword evidence="8" id="KW-0012">Acyltransferase</keyword>
<evidence type="ECO:0000259" key="7">
    <source>
        <dbReference type="Pfam" id="PF08540"/>
    </source>
</evidence>
<evidence type="ECO:0000256" key="1">
    <source>
        <dbReference type="ARBA" id="ARBA00007061"/>
    </source>
</evidence>
<dbReference type="CDD" id="cd00827">
    <property type="entry name" value="init_cond_enzymes"/>
    <property type="match status" value="1"/>
</dbReference>
<comment type="caution">
    <text evidence="8">The sequence shown here is derived from an EMBL/GenBank/DDBJ whole genome shotgun (WGS) entry which is preliminary data.</text>
</comment>
<evidence type="ECO:0000259" key="6">
    <source>
        <dbReference type="Pfam" id="PF01154"/>
    </source>
</evidence>
<evidence type="ECO:0000256" key="2">
    <source>
        <dbReference type="ARBA" id="ARBA00022679"/>
    </source>
</evidence>
<feature type="active site" description="Acyl-thioester intermediate" evidence="3">
    <location>
        <position position="118"/>
    </location>
</feature>
<dbReference type="PANTHER" id="PTHR43323:SF2">
    <property type="entry name" value="HYDROXYMETHYLGLUTARYL-COA SYNTHASE"/>
    <property type="match status" value="1"/>
</dbReference>
<dbReference type="AlphaFoldDB" id="A0A6H9Z1A8"/>